<proteinExistence type="predicted"/>
<keyword evidence="4" id="KW-1185">Reference proteome</keyword>
<keyword evidence="2" id="KW-0732">Signal</keyword>
<protein>
    <recommendedName>
        <fullName evidence="5">DUF4309 domain-containing protein</fullName>
    </recommendedName>
</protein>
<evidence type="ECO:0000313" key="3">
    <source>
        <dbReference type="EMBL" id="MBP1989207.1"/>
    </source>
</evidence>
<gene>
    <name evidence="3" type="ORF">J2Z66_000802</name>
</gene>
<feature type="compositionally biased region" description="Polar residues" evidence="1">
    <location>
        <begin position="38"/>
        <end position="50"/>
    </location>
</feature>
<name>A0ABS4INT0_9BACL</name>
<feature type="chain" id="PRO_5046621563" description="DUF4309 domain-containing protein" evidence="2">
    <location>
        <begin position="26"/>
        <end position="241"/>
    </location>
</feature>
<dbReference type="RefSeq" id="WP_209970039.1">
    <property type="nucleotide sequence ID" value="NZ_JAGGLB010000002.1"/>
</dbReference>
<dbReference type="PROSITE" id="PS51257">
    <property type="entry name" value="PROKAR_LIPOPROTEIN"/>
    <property type="match status" value="1"/>
</dbReference>
<feature type="compositionally biased region" description="Low complexity" evidence="1">
    <location>
        <begin position="57"/>
        <end position="74"/>
    </location>
</feature>
<evidence type="ECO:0000256" key="1">
    <source>
        <dbReference type="SAM" id="MobiDB-lite"/>
    </source>
</evidence>
<reference evidence="3 4" key="1">
    <citation type="submission" date="2021-03" db="EMBL/GenBank/DDBJ databases">
        <title>Genomic Encyclopedia of Type Strains, Phase IV (KMG-IV): sequencing the most valuable type-strain genomes for metagenomic binning, comparative biology and taxonomic classification.</title>
        <authorList>
            <person name="Goeker M."/>
        </authorList>
    </citation>
    <scope>NUCLEOTIDE SEQUENCE [LARGE SCALE GENOMIC DNA]</scope>
    <source>
        <strain evidence="3 4">DSM 26048</strain>
    </source>
</reference>
<accession>A0ABS4INT0</accession>
<sequence length="241" mass="25888">MMNKPWKLIGSGILPLALITLIASGCEDKPLAVVEPPTETTAPLQPQHSSQPKENEPIAAASTPSSIPTATPTINHEAHVSANETSPEDKAAKPSGTATPKPAAKPKVDEKDAYQEQKPTLMGLQLGSDKAAVLKRFGEAKNQFVMDEDADAITVFEYADFSVGFNVSNKLEFVDIHTTEIDPGLRGLRLGQKSEDAISILGKPDTNTTYVLSYKAQGTVLKLDIDPKENTIQSIKLFASH</sequence>
<feature type="compositionally biased region" description="Basic and acidic residues" evidence="1">
    <location>
        <begin position="106"/>
        <end position="115"/>
    </location>
</feature>
<feature type="region of interest" description="Disordered" evidence="1">
    <location>
        <begin position="35"/>
        <end position="118"/>
    </location>
</feature>
<dbReference type="Proteomes" id="UP001519287">
    <property type="component" value="Unassembled WGS sequence"/>
</dbReference>
<feature type="signal peptide" evidence="2">
    <location>
        <begin position="1"/>
        <end position="25"/>
    </location>
</feature>
<comment type="caution">
    <text evidence="3">The sequence shown here is derived from an EMBL/GenBank/DDBJ whole genome shotgun (WGS) entry which is preliminary data.</text>
</comment>
<organism evidence="3 4">
    <name type="scientific">Paenibacillus eucommiae</name>
    <dbReference type="NCBI Taxonomy" id="1355755"/>
    <lineage>
        <taxon>Bacteria</taxon>
        <taxon>Bacillati</taxon>
        <taxon>Bacillota</taxon>
        <taxon>Bacilli</taxon>
        <taxon>Bacillales</taxon>
        <taxon>Paenibacillaceae</taxon>
        <taxon>Paenibacillus</taxon>
    </lineage>
</organism>
<evidence type="ECO:0000313" key="4">
    <source>
        <dbReference type="Proteomes" id="UP001519287"/>
    </source>
</evidence>
<evidence type="ECO:0008006" key="5">
    <source>
        <dbReference type="Google" id="ProtNLM"/>
    </source>
</evidence>
<evidence type="ECO:0000256" key="2">
    <source>
        <dbReference type="SAM" id="SignalP"/>
    </source>
</evidence>
<dbReference type="EMBL" id="JAGGLB010000002">
    <property type="protein sequence ID" value="MBP1989207.1"/>
    <property type="molecule type" value="Genomic_DNA"/>
</dbReference>